<sequence length="141" mass="15854">MAAHASDPAPCALEAALWRSCLKEFQYGPDRPKGACEKERVGYYSCIKEWSVLESPTQPYNSRKFNLVPECAREAEQLHHCMMTGMFEVGNCAEAMARLKRCGARHDTAIKHALEADPSAQLVENDPQGLQRLWYRAIGKL</sequence>
<proteinExistence type="predicted"/>
<dbReference type="SUPFAM" id="SSF47072">
    <property type="entry name" value="Cysteine alpha-hairpin motif"/>
    <property type="match status" value="2"/>
</dbReference>
<reference evidence="1" key="1">
    <citation type="journal article" date="2012" name="Proc. Natl. Acad. Sci. U.S.A.">
        <title>Antigenic diversity is generated by distinct evolutionary mechanisms in African trypanosome species.</title>
        <authorList>
            <person name="Jackson A.P."/>
            <person name="Berry A."/>
            <person name="Aslett M."/>
            <person name="Allison H.C."/>
            <person name="Burton P."/>
            <person name="Vavrova-Anderson J."/>
            <person name="Brown R."/>
            <person name="Browne H."/>
            <person name="Corton N."/>
            <person name="Hauser H."/>
            <person name="Gamble J."/>
            <person name="Gilderthorp R."/>
            <person name="Marcello L."/>
            <person name="McQuillan J."/>
            <person name="Otto T.D."/>
            <person name="Quail M.A."/>
            <person name="Sanders M.J."/>
            <person name="van Tonder A."/>
            <person name="Ginger M.L."/>
            <person name="Field M.C."/>
            <person name="Barry J.D."/>
            <person name="Hertz-Fowler C."/>
            <person name="Berriman M."/>
        </authorList>
    </citation>
    <scope>NUCLEOTIDE SEQUENCE</scope>
    <source>
        <strain evidence="1">Y486</strain>
    </source>
</reference>
<dbReference type="AlphaFoldDB" id="G0U3V5"/>
<protein>
    <submittedName>
        <fullName evidence="1">Uncharacterized protein</fullName>
    </submittedName>
</protein>
<dbReference type="EMBL" id="HE573025">
    <property type="protein sequence ID" value="CCC50195.1"/>
    <property type="molecule type" value="Genomic_DNA"/>
</dbReference>
<dbReference type="VEuPathDB" id="TriTrypDB:TvY486_0900180"/>
<dbReference type="OMA" id="KLWRECL"/>
<organism evidence="1">
    <name type="scientific">Trypanosoma vivax (strain Y486)</name>
    <dbReference type="NCBI Taxonomy" id="1055687"/>
    <lineage>
        <taxon>Eukaryota</taxon>
        <taxon>Discoba</taxon>
        <taxon>Euglenozoa</taxon>
        <taxon>Kinetoplastea</taxon>
        <taxon>Metakinetoplastina</taxon>
        <taxon>Trypanosomatida</taxon>
        <taxon>Trypanosomatidae</taxon>
        <taxon>Trypanosoma</taxon>
        <taxon>Duttonella</taxon>
    </lineage>
</organism>
<evidence type="ECO:0000313" key="1">
    <source>
        <dbReference type="EMBL" id="CCC50195.1"/>
    </source>
</evidence>
<gene>
    <name evidence="1" type="ORF">TVY486_0900180</name>
</gene>
<dbReference type="InterPro" id="IPR009069">
    <property type="entry name" value="Cys_alpha_HP_mot_SF"/>
</dbReference>
<name>G0U3V5_TRYVY</name>
<accession>G0U3V5</accession>